<protein>
    <submittedName>
        <fullName evidence="1">Uncharacterized protein</fullName>
    </submittedName>
</protein>
<dbReference type="EMBL" id="MK072386">
    <property type="protein sequence ID" value="AYV83176.1"/>
    <property type="molecule type" value="Genomic_DNA"/>
</dbReference>
<reference evidence="1" key="1">
    <citation type="submission" date="2018-10" db="EMBL/GenBank/DDBJ databases">
        <title>Hidden diversity of soil giant viruses.</title>
        <authorList>
            <person name="Schulz F."/>
            <person name="Alteio L."/>
            <person name="Goudeau D."/>
            <person name="Ryan E.M."/>
            <person name="Malmstrom R.R."/>
            <person name="Blanchard J."/>
            <person name="Woyke T."/>
        </authorList>
    </citation>
    <scope>NUCLEOTIDE SEQUENCE</scope>
    <source>
        <strain evidence="1">HYV1</strain>
    </source>
</reference>
<organism evidence="1">
    <name type="scientific">Hyperionvirus sp</name>
    <dbReference type="NCBI Taxonomy" id="2487770"/>
    <lineage>
        <taxon>Viruses</taxon>
        <taxon>Varidnaviria</taxon>
        <taxon>Bamfordvirae</taxon>
        <taxon>Nucleocytoviricota</taxon>
        <taxon>Megaviricetes</taxon>
        <taxon>Imitervirales</taxon>
        <taxon>Mimiviridae</taxon>
        <taxon>Klosneuvirinae</taxon>
    </lineage>
</organism>
<name>A0A3G5A7E6_9VIRU</name>
<gene>
    <name evidence="1" type="ORF">Hyperionvirus4_141</name>
</gene>
<accession>A0A3G5A7E6</accession>
<sequence>MSFSCKVRAMFDPSDEKAIFCDFKLIVVRREELRNRYLLYDSRGIALSRPGRRGEIPGGNLLSPKAFLWYKVYETFSKEMPVPIVARNIGGTRAFFEYENGKFWMKVIRANNSFKWDIKFEFNVFPEYRNYHQQSVSDPIFLGDDRILFFVLVSDYNDREPNKKGKYPKSVRKENLTLNFVGCMCFPGDSFPTYHAIFMHVVDANSCKQILFTRLIGCEKLSDPYSYPNIAIMTPSDKPNIVLHLNGLCPTILRPLCGIVIEYLIDFNNQDQAR</sequence>
<evidence type="ECO:0000313" key="1">
    <source>
        <dbReference type="EMBL" id="AYV83176.1"/>
    </source>
</evidence>
<proteinExistence type="predicted"/>